<dbReference type="EMBL" id="FMXQ01000003">
    <property type="protein sequence ID" value="SDB20230.1"/>
    <property type="molecule type" value="Genomic_DNA"/>
</dbReference>
<dbReference type="Pfam" id="PF19889">
    <property type="entry name" value="DUF6362"/>
    <property type="match status" value="1"/>
</dbReference>
<gene>
    <name evidence="3" type="ORF">SAMN02982931_01475</name>
</gene>
<dbReference type="STRING" id="665467.SAMN02982931_01475"/>
<dbReference type="RefSeq" id="WP_090875782.1">
    <property type="nucleotide sequence ID" value="NZ_FMXQ01000003.1"/>
</dbReference>
<feature type="region of interest" description="Disordered" evidence="1">
    <location>
        <begin position="143"/>
        <end position="162"/>
    </location>
</feature>
<organism evidence="3 4">
    <name type="scientific">Bauldia litoralis</name>
    <dbReference type="NCBI Taxonomy" id="665467"/>
    <lineage>
        <taxon>Bacteria</taxon>
        <taxon>Pseudomonadati</taxon>
        <taxon>Pseudomonadota</taxon>
        <taxon>Alphaproteobacteria</taxon>
        <taxon>Hyphomicrobiales</taxon>
        <taxon>Kaistiaceae</taxon>
        <taxon>Bauldia</taxon>
    </lineage>
</organism>
<proteinExistence type="predicted"/>
<protein>
    <recommendedName>
        <fullName evidence="2">DUF6362 domain-containing protein</fullName>
    </recommendedName>
</protein>
<evidence type="ECO:0000259" key="2">
    <source>
        <dbReference type="Pfam" id="PF19889"/>
    </source>
</evidence>
<evidence type="ECO:0000313" key="3">
    <source>
        <dbReference type="EMBL" id="SDB20230.1"/>
    </source>
</evidence>
<dbReference type="AlphaFoldDB" id="A0A1G6BHY6"/>
<evidence type="ECO:0000256" key="1">
    <source>
        <dbReference type="SAM" id="MobiDB-lite"/>
    </source>
</evidence>
<dbReference type="OrthoDB" id="7360866at2"/>
<sequence>MDEWTPRVVEARLRDAVLLQAGKSQTGTLSDPVHISPRRDDRSIGLIGGIGTAGADSLGTDIPSDPTEALSWLDWLEPEEAALVVSRIEGASWKAICWRFGISRPTADRWWRYALGLIAWRLNGHPSAARPSLRSMLRRSWPSRQCETSPGGTRAAGQDKVW</sequence>
<feature type="domain" description="DUF6362" evidence="2">
    <location>
        <begin position="67"/>
        <end position="118"/>
    </location>
</feature>
<accession>A0A1G6BHY6</accession>
<reference evidence="3 4" key="1">
    <citation type="submission" date="2016-10" db="EMBL/GenBank/DDBJ databases">
        <authorList>
            <person name="de Groot N.N."/>
        </authorList>
    </citation>
    <scope>NUCLEOTIDE SEQUENCE [LARGE SCALE GENOMIC DNA]</scope>
    <source>
        <strain evidence="3 4">ATCC 35022</strain>
    </source>
</reference>
<name>A0A1G6BHY6_9HYPH</name>
<evidence type="ECO:0000313" key="4">
    <source>
        <dbReference type="Proteomes" id="UP000199071"/>
    </source>
</evidence>
<dbReference type="Proteomes" id="UP000199071">
    <property type="component" value="Unassembled WGS sequence"/>
</dbReference>
<dbReference type="InterPro" id="IPR045942">
    <property type="entry name" value="DUF6362"/>
</dbReference>
<keyword evidence="4" id="KW-1185">Reference proteome</keyword>